<dbReference type="Pfam" id="PF04024">
    <property type="entry name" value="PspC"/>
    <property type="match status" value="1"/>
</dbReference>
<evidence type="ECO:0000259" key="1">
    <source>
        <dbReference type="Pfam" id="PF04024"/>
    </source>
</evidence>
<dbReference type="Proteomes" id="UP001230685">
    <property type="component" value="Unassembled WGS sequence"/>
</dbReference>
<dbReference type="EMBL" id="JAUUDS010000001">
    <property type="protein sequence ID" value="MDP1026035.1"/>
    <property type="molecule type" value="Genomic_DNA"/>
</dbReference>
<evidence type="ECO:0000313" key="3">
    <source>
        <dbReference type="Proteomes" id="UP001230685"/>
    </source>
</evidence>
<keyword evidence="3" id="KW-1185">Reference proteome</keyword>
<gene>
    <name evidence="2" type="primary">pspC</name>
    <name evidence="2" type="ORF">Q5H91_02330</name>
</gene>
<feature type="domain" description="Phage shock protein PspC N-terminal" evidence="1">
    <location>
        <begin position="6"/>
        <end position="63"/>
    </location>
</feature>
<name>A0ABT9EGD9_9SPHN</name>
<reference evidence="2 3" key="1">
    <citation type="submission" date="2023-07" db="EMBL/GenBank/DDBJ databases">
        <authorList>
            <person name="Kim M.K."/>
        </authorList>
    </citation>
    <scope>NUCLEOTIDE SEQUENCE [LARGE SCALE GENOMIC DNA]</scope>
    <source>
        <strain evidence="2 3">KR1UV-12</strain>
    </source>
</reference>
<accession>A0ABT9EGD9</accession>
<dbReference type="InterPro" id="IPR007168">
    <property type="entry name" value="Phageshock_PspC_N"/>
</dbReference>
<comment type="caution">
    <text evidence="2">The sequence shown here is derived from an EMBL/GenBank/DDBJ whole genome shotgun (WGS) entry which is preliminary data.</text>
</comment>
<sequence>MAARTQFYLNKQDAKWKGVCAGIADYTGIDVLWVRLGITGMTVIAQQWWLVVAYMVVAWIVDPKPVGLYETQDDAKFWQGVRSNPKRSSAEVRSKLRDIDRRLADMETHFTSRNTQLANEIDALR</sequence>
<organism evidence="2 3">
    <name type="scientific">Sphingomonas aurea</name>
    <dbReference type="NCBI Taxonomy" id="3063994"/>
    <lineage>
        <taxon>Bacteria</taxon>
        <taxon>Pseudomonadati</taxon>
        <taxon>Pseudomonadota</taxon>
        <taxon>Alphaproteobacteria</taxon>
        <taxon>Sphingomonadales</taxon>
        <taxon>Sphingomonadaceae</taxon>
        <taxon>Sphingomonas</taxon>
    </lineage>
</organism>
<dbReference type="NCBIfam" id="TIGR02978">
    <property type="entry name" value="phageshock_pspC"/>
    <property type="match status" value="1"/>
</dbReference>
<proteinExistence type="predicted"/>
<dbReference type="InterPro" id="IPR014320">
    <property type="entry name" value="Phageshock_PspC"/>
</dbReference>
<evidence type="ECO:0000313" key="2">
    <source>
        <dbReference type="EMBL" id="MDP1026035.1"/>
    </source>
</evidence>
<protein>
    <submittedName>
        <fullName evidence="2">Envelope stress response membrane protein PspC</fullName>
    </submittedName>
</protein>
<dbReference type="RefSeq" id="WP_305171605.1">
    <property type="nucleotide sequence ID" value="NZ_JAUUDS010000001.1"/>
</dbReference>